<dbReference type="EMBL" id="BOMY01000031">
    <property type="protein sequence ID" value="GIF21615.1"/>
    <property type="molecule type" value="Genomic_DNA"/>
</dbReference>
<dbReference type="InterPro" id="IPR005627">
    <property type="entry name" value="CutC-like"/>
</dbReference>
<evidence type="ECO:0000256" key="1">
    <source>
        <dbReference type="ARBA" id="ARBA00007768"/>
    </source>
</evidence>
<evidence type="ECO:0000256" key="2">
    <source>
        <dbReference type="HAMAP-Rule" id="MF_00795"/>
    </source>
</evidence>
<sequence>MVAFELAVQDPHGLAVAARLGVDRIELCSALPLGGLTPSLALIEAAAGPAIPPAHVLVRPRPGGFDYDPAETDLIVRDVRHAVAAGAAGVVVGGVRAGSVDTDLLKRVIDAAEGAEVTFHRAFDTLGDPAAAVDTLAELGVRRILTSGGAAAAGDALPQLARLVAQAAGRIEIMAGGGVRPEVVGDLVRAGVAAVHASGKGFVADAVGVTLGSAALGGQSGRETTDEVEVGRLLAALRSVHDHGGRDLVG</sequence>
<comment type="caution">
    <text evidence="2">Once thought to be involved in copper homeostasis, experiments in E.coli have shown this is not the case.</text>
</comment>
<accession>A0A919NP06</accession>
<evidence type="ECO:0000313" key="3">
    <source>
        <dbReference type="EMBL" id="GIF21615.1"/>
    </source>
</evidence>
<dbReference type="AlphaFoldDB" id="A0A919NP06"/>
<reference evidence="3" key="1">
    <citation type="submission" date="2021-01" db="EMBL/GenBank/DDBJ databases">
        <title>Whole genome shotgun sequence of Actinoplanes tereljensis NBRC 105297.</title>
        <authorList>
            <person name="Komaki H."/>
            <person name="Tamura T."/>
        </authorList>
    </citation>
    <scope>NUCLEOTIDE SEQUENCE</scope>
    <source>
        <strain evidence="3">NBRC 105297</strain>
    </source>
</reference>
<comment type="caution">
    <text evidence="3">The sequence shown here is derived from an EMBL/GenBank/DDBJ whole genome shotgun (WGS) entry which is preliminary data.</text>
</comment>
<dbReference type="Pfam" id="PF03932">
    <property type="entry name" value="CutC"/>
    <property type="match status" value="1"/>
</dbReference>
<keyword evidence="4" id="KW-1185">Reference proteome</keyword>
<dbReference type="InterPro" id="IPR036822">
    <property type="entry name" value="CutC-like_dom_sf"/>
</dbReference>
<dbReference type="PANTHER" id="PTHR12598">
    <property type="entry name" value="COPPER HOMEOSTASIS PROTEIN CUTC"/>
    <property type="match status" value="1"/>
</dbReference>
<keyword evidence="2" id="KW-0963">Cytoplasm</keyword>
<organism evidence="3 4">
    <name type="scientific">Paractinoplanes tereljensis</name>
    <dbReference type="NCBI Taxonomy" id="571912"/>
    <lineage>
        <taxon>Bacteria</taxon>
        <taxon>Bacillati</taxon>
        <taxon>Actinomycetota</taxon>
        <taxon>Actinomycetes</taxon>
        <taxon>Micromonosporales</taxon>
        <taxon>Micromonosporaceae</taxon>
        <taxon>Paractinoplanes</taxon>
    </lineage>
</organism>
<gene>
    <name evidence="2" type="primary">cutC</name>
    <name evidence="3" type="ORF">Ate02nite_43450</name>
</gene>
<dbReference type="PANTHER" id="PTHR12598:SF0">
    <property type="entry name" value="COPPER HOMEOSTASIS PROTEIN CUTC HOMOLOG"/>
    <property type="match status" value="1"/>
</dbReference>
<evidence type="ECO:0000313" key="4">
    <source>
        <dbReference type="Proteomes" id="UP000623608"/>
    </source>
</evidence>
<dbReference type="Proteomes" id="UP000623608">
    <property type="component" value="Unassembled WGS sequence"/>
</dbReference>
<comment type="subcellular location">
    <subcellularLocation>
        <location evidence="2">Cytoplasm</location>
    </subcellularLocation>
</comment>
<dbReference type="GO" id="GO:0005737">
    <property type="term" value="C:cytoplasm"/>
    <property type="evidence" value="ECO:0007669"/>
    <property type="project" value="UniProtKB-SubCell"/>
</dbReference>
<comment type="similarity">
    <text evidence="1 2">Belongs to the CutC family.</text>
</comment>
<protein>
    <recommendedName>
        <fullName evidence="2">PF03932 family protein CutC</fullName>
    </recommendedName>
</protein>
<dbReference type="SUPFAM" id="SSF110395">
    <property type="entry name" value="CutC-like"/>
    <property type="match status" value="1"/>
</dbReference>
<dbReference type="Gene3D" id="3.20.20.380">
    <property type="entry name" value="Copper homeostasis (CutC) domain"/>
    <property type="match status" value="1"/>
</dbReference>
<proteinExistence type="inferred from homology"/>
<dbReference type="RefSeq" id="WP_203808382.1">
    <property type="nucleotide sequence ID" value="NZ_BOMY01000031.1"/>
</dbReference>
<dbReference type="GO" id="GO:0005507">
    <property type="term" value="F:copper ion binding"/>
    <property type="evidence" value="ECO:0007669"/>
    <property type="project" value="TreeGrafter"/>
</dbReference>
<name>A0A919NP06_9ACTN</name>
<dbReference type="HAMAP" id="MF_00795">
    <property type="entry name" value="CutC"/>
    <property type="match status" value="1"/>
</dbReference>